<name>A0ABY8U086_TETOB</name>
<protein>
    <submittedName>
        <fullName evidence="1">Uncharacterized protein</fullName>
    </submittedName>
</protein>
<evidence type="ECO:0000313" key="1">
    <source>
        <dbReference type="EMBL" id="WIA14789.1"/>
    </source>
</evidence>
<keyword evidence="2" id="KW-1185">Reference proteome</keyword>
<proteinExistence type="predicted"/>
<reference evidence="1 2" key="1">
    <citation type="submission" date="2023-05" db="EMBL/GenBank/DDBJ databases">
        <title>A 100% complete, gapless, phased diploid assembly of the Scenedesmus obliquus UTEX 3031 genome.</title>
        <authorList>
            <person name="Biondi T.C."/>
            <person name="Hanschen E.R."/>
            <person name="Kwon T."/>
            <person name="Eng W."/>
            <person name="Kruse C.P.S."/>
            <person name="Koehler S.I."/>
            <person name="Kunde Y."/>
            <person name="Gleasner C.D."/>
            <person name="You Mak K.T."/>
            <person name="Polle J."/>
            <person name="Hovde B.T."/>
            <person name="Starkenburg S.R."/>
        </authorList>
    </citation>
    <scope>NUCLEOTIDE SEQUENCE [LARGE SCALE GENOMIC DNA]</scope>
    <source>
        <strain evidence="1 2">DOE0152z</strain>
    </source>
</reference>
<dbReference type="EMBL" id="CP126212">
    <property type="protein sequence ID" value="WIA14789.1"/>
    <property type="molecule type" value="Genomic_DNA"/>
</dbReference>
<evidence type="ECO:0000313" key="2">
    <source>
        <dbReference type="Proteomes" id="UP001244341"/>
    </source>
</evidence>
<accession>A0ABY8U086</accession>
<sequence>MMGTAQLNLQIDNRLSVNSRDRVFSWRPPADQLLTLLLPLNSGQALEELQCNMDVRNCAPAAVELITGASPPPGWSQ</sequence>
<dbReference type="Proteomes" id="UP001244341">
    <property type="component" value="Chromosome 5b"/>
</dbReference>
<organism evidence="1 2">
    <name type="scientific">Tetradesmus obliquus</name>
    <name type="common">Green alga</name>
    <name type="synonym">Acutodesmus obliquus</name>
    <dbReference type="NCBI Taxonomy" id="3088"/>
    <lineage>
        <taxon>Eukaryota</taxon>
        <taxon>Viridiplantae</taxon>
        <taxon>Chlorophyta</taxon>
        <taxon>core chlorophytes</taxon>
        <taxon>Chlorophyceae</taxon>
        <taxon>CS clade</taxon>
        <taxon>Sphaeropleales</taxon>
        <taxon>Scenedesmaceae</taxon>
        <taxon>Tetradesmus</taxon>
    </lineage>
</organism>
<gene>
    <name evidence="1" type="ORF">OEZ85_003273</name>
</gene>